<evidence type="ECO:0000313" key="2">
    <source>
        <dbReference type="EMBL" id="RVD86059.1"/>
    </source>
</evidence>
<feature type="compositionally biased region" description="Basic and acidic residues" evidence="1">
    <location>
        <begin position="560"/>
        <end position="569"/>
    </location>
</feature>
<dbReference type="AlphaFoldDB" id="A0A437A4M3"/>
<name>A0A437A4M3_ARTFL</name>
<evidence type="ECO:0000313" key="3">
    <source>
        <dbReference type="Proteomes" id="UP000283090"/>
    </source>
</evidence>
<dbReference type="VEuPathDB" id="FungiDB:DFL_004353"/>
<feature type="region of interest" description="Disordered" evidence="1">
    <location>
        <begin position="257"/>
        <end position="320"/>
    </location>
</feature>
<protein>
    <submittedName>
        <fullName evidence="2">Uncharacterized protein</fullName>
    </submittedName>
</protein>
<dbReference type="EMBL" id="SAEB01000006">
    <property type="protein sequence ID" value="RVD86059.1"/>
    <property type="molecule type" value="Genomic_DNA"/>
</dbReference>
<feature type="region of interest" description="Disordered" evidence="1">
    <location>
        <begin position="539"/>
        <end position="626"/>
    </location>
</feature>
<keyword evidence="3" id="KW-1185">Reference proteome</keyword>
<comment type="caution">
    <text evidence="2">The sequence shown here is derived from an EMBL/GenBank/DDBJ whole genome shotgun (WGS) entry which is preliminary data.</text>
</comment>
<dbReference type="OrthoDB" id="5334175at2759"/>
<reference evidence="2 3" key="1">
    <citation type="submission" date="2019-01" db="EMBL/GenBank/DDBJ databases">
        <title>Intercellular communication is required for trap formation in the nematode-trapping fungus Duddingtonia flagrans.</title>
        <authorList>
            <person name="Youssar L."/>
            <person name="Wernet V."/>
            <person name="Hensel N."/>
            <person name="Hildebrandt H.-G."/>
            <person name="Fischer R."/>
        </authorList>
    </citation>
    <scope>NUCLEOTIDE SEQUENCE [LARGE SCALE GENOMIC DNA]</scope>
    <source>
        <strain evidence="2 3">CBS H-5679</strain>
    </source>
</reference>
<feature type="compositionally biased region" description="Polar residues" evidence="1">
    <location>
        <begin position="384"/>
        <end position="404"/>
    </location>
</feature>
<evidence type="ECO:0000256" key="1">
    <source>
        <dbReference type="SAM" id="MobiDB-lite"/>
    </source>
</evidence>
<dbReference type="RefSeq" id="XP_067491603.1">
    <property type="nucleotide sequence ID" value="XM_067633435.1"/>
</dbReference>
<gene>
    <name evidence="2" type="ORF">DFL_004353</name>
</gene>
<accession>A0A437A4M3</accession>
<organism evidence="2 3">
    <name type="scientific">Arthrobotrys flagrans</name>
    <name type="common">Nematode-trapping fungus</name>
    <name type="synonym">Trichothecium flagrans</name>
    <dbReference type="NCBI Taxonomy" id="97331"/>
    <lineage>
        <taxon>Eukaryota</taxon>
        <taxon>Fungi</taxon>
        <taxon>Dikarya</taxon>
        <taxon>Ascomycota</taxon>
        <taxon>Pezizomycotina</taxon>
        <taxon>Orbiliomycetes</taxon>
        <taxon>Orbiliales</taxon>
        <taxon>Orbiliaceae</taxon>
        <taxon>Arthrobotrys</taxon>
    </lineage>
</organism>
<proteinExistence type="predicted"/>
<sequence length="670" mass="75247">MDQPPSDDDTPVDLSALKQKNTHWARELAKKTAEICERYGVEMEPTTSVPPVGTGRPVANGMPVEKNPRFAEAHTAPEGALPLHSSVFRPFDPKDHPSRVNDFDTLEKRLPRLGLTCTFPASSFNRPMGNPEWSLKSILQSRYIWGTDPREVEYEAEFVWADGKPASTRWLLFEDLNWPWGIRIMRIFHQKNIFKPMDKRMQDQNVLNTEGRVERSEWFNGKDIYREEYILKAIYFRTKYEQVELYEQTAAVNQGLNRGWSTTKSPPPPYYSPSRRGGGGTSRPRGWSPARSPRRGDAPDTEMTEVESASEANYSSEGNDPEMLATYRKAQEDFMTGGDLGLRHLPNEPMDMDAMRSQSSKKSAELIAAEGASKTARFEKLNRASEQIQKNQQHSNSPVKSPRNNGEDEAEDNWQPPHTLDGVRPPQIKVPDNWMSPTLPPRSESWIPPIVLPGAENPEPPATPPPPPKLAPLSKRLADIKVTPTVRYEKLLSKKKSTKFSGKVGGKERYLGMNLEGEEEGVSSGAMVDFDTDFDADVEYAGEALDPSASKRSRGSAGSDRGDLKRSRFFDQGGMMEDVEEGRQSEEEQGYEPEETKGDESDKMEDEKEGECQKGDGGGLGGKELPDLEILHRGGSRGLKRCRGTFIQIFLSSRARGHSIHQLEPFLFFL</sequence>
<feature type="compositionally biased region" description="Pro residues" evidence="1">
    <location>
        <begin position="458"/>
        <end position="470"/>
    </location>
</feature>
<feature type="region of interest" description="Disordered" evidence="1">
    <location>
        <begin position="338"/>
        <end position="475"/>
    </location>
</feature>
<dbReference type="Proteomes" id="UP000283090">
    <property type="component" value="Unassembled WGS sequence"/>
</dbReference>
<dbReference type="GeneID" id="93586664"/>